<evidence type="ECO:0000256" key="8">
    <source>
        <dbReference type="PROSITE-ProRule" id="PRU00124"/>
    </source>
</evidence>
<evidence type="ECO:0000256" key="7">
    <source>
        <dbReference type="ARBA" id="ARBA00023157"/>
    </source>
</evidence>
<evidence type="ECO:0008006" key="11">
    <source>
        <dbReference type="Google" id="ProtNLM"/>
    </source>
</evidence>
<keyword evidence="5" id="KW-1133">Transmembrane helix</keyword>
<proteinExistence type="predicted"/>
<evidence type="ECO:0000256" key="4">
    <source>
        <dbReference type="ARBA" id="ARBA00022737"/>
    </source>
</evidence>
<evidence type="ECO:0000313" key="10">
    <source>
        <dbReference type="Proteomes" id="UP001469553"/>
    </source>
</evidence>
<dbReference type="InterPro" id="IPR036055">
    <property type="entry name" value="LDL_receptor-like_sf"/>
</dbReference>
<name>A0ABV0XWH5_9TELE</name>
<keyword evidence="4" id="KW-0677">Repeat</keyword>
<feature type="disulfide bond" evidence="8">
    <location>
        <begin position="38"/>
        <end position="56"/>
    </location>
</feature>
<comment type="subcellular location">
    <subcellularLocation>
        <location evidence="2">Endomembrane system</location>
    </subcellularLocation>
    <subcellularLocation>
        <location evidence="1">Membrane</location>
        <topology evidence="1">Single-pass membrane protein</topology>
    </subcellularLocation>
</comment>
<dbReference type="Pfam" id="PF00057">
    <property type="entry name" value="Ldl_recept_a"/>
    <property type="match status" value="2"/>
</dbReference>
<dbReference type="InterPro" id="IPR002172">
    <property type="entry name" value="LDrepeatLR_classA_rpt"/>
</dbReference>
<dbReference type="CDD" id="cd00112">
    <property type="entry name" value="LDLa"/>
    <property type="match status" value="2"/>
</dbReference>
<dbReference type="InterPro" id="IPR050685">
    <property type="entry name" value="LDLR"/>
</dbReference>
<keyword evidence="3" id="KW-0812">Transmembrane</keyword>
<feature type="disulfide bond" evidence="8">
    <location>
        <begin position="50"/>
        <end position="65"/>
    </location>
</feature>
<dbReference type="InterPro" id="IPR023415">
    <property type="entry name" value="LDLR_class-A_CS"/>
</dbReference>
<evidence type="ECO:0000256" key="3">
    <source>
        <dbReference type="ARBA" id="ARBA00022692"/>
    </source>
</evidence>
<reference evidence="9 10" key="1">
    <citation type="submission" date="2021-06" db="EMBL/GenBank/DDBJ databases">
        <authorList>
            <person name="Palmer J.M."/>
        </authorList>
    </citation>
    <scope>NUCLEOTIDE SEQUENCE [LARGE SCALE GENOMIC DNA]</scope>
    <source>
        <strain evidence="9 10">AS_MEX2019</strain>
        <tissue evidence="9">Muscle</tissue>
    </source>
</reference>
<comment type="caution">
    <text evidence="9">The sequence shown here is derived from an EMBL/GenBank/DDBJ whole genome shotgun (WGS) entry which is preliminary data.</text>
</comment>
<organism evidence="9 10">
    <name type="scientific">Ameca splendens</name>
    <dbReference type="NCBI Taxonomy" id="208324"/>
    <lineage>
        <taxon>Eukaryota</taxon>
        <taxon>Metazoa</taxon>
        <taxon>Chordata</taxon>
        <taxon>Craniata</taxon>
        <taxon>Vertebrata</taxon>
        <taxon>Euteleostomi</taxon>
        <taxon>Actinopterygii</taxon>
        <taxon>Neopterygii</taxon>
        <taxon>Teleostei</taxon>
        <taxon>Neoteleostei</taxon>
        <taxon>Acanthomorphata</taxon>
        <taxon>Ovalentaria</taxon>
        <taxon>Atherinomorphae</taxon>
        <taxon>Cyprinodontiformes</taxon>
        <taxon>Goodeidae</taxon>
        <taxon>Ameca</taxon>
    </lineage>
</organism>
<dbReference type="PROSITE" id="PS01209">
    <property type="entry name" value="LDLRA_1"/>
    <property type="match status" value="2"/>
</dbReference>
<dbReference type="PANTHER" id="PTHR24270">
    <property type="entry name" value="LOW-DENSITY LIPOPROTEIN RECEPTOR-RELATED"/>
    <property type="match status" value="1"/>
</dbReference>
<feature type="non-terminal residue" evidence="9">
    <location>
        <position position="106"/>
    </location>
</feature>
<evidence type="ECO:0000256" key="1">
    <source>
        <dbReference type="ARBA" id="ARBA00004167"/>
    </source>
</evidence>
<dbReference type="Proteomes" id="UP001469553">
    <property type="component" value="Unassembled WGS sequence"/>
</dbReference>
<keyword evidence="6" id="KW-0472">Membrane</keyword>
<dbReference type="PROSITE" id="PS50068">
    <property type="entry name" value="LDLRA_2"/>
    <property type="match status" value="2"/>
</dbReference>
<comment type="caution">
    <text evidence="8">Lacks conserved residue(s) required for the propagation of feature annotation.</text>
</comment>
<keyword evidence="7 8" id="KW-1015">Disulfide bond</keyword>
<feature type="disulfide bond" evidence="8">
    <location>
        <begin position="70"/>
        <end position="82"/>
    </location>
</feature>
<feature type="disulfide bond" evidence="8">
    <location>
        <begin position="77"/>
        <end position="95"/>
    </location>
</feature>
<dbReference type="SUPFAM" id="SSF57424">
    <property type="entry name" value="LDL receptor-like module"/>
    <property type="match status" value="2"/>
</dbReference>
<gene>
    <name evidence="9" type="ORF">AMECASPLE_035009</name>
</gene>
<evidence type="ECO:0000256" key="5">
    <source>
        <dbReference type="ARBA" id="ARBA00022989"/>
    </source>
</evidence>
<feature type="disulfide bond" evidence="8">
    <location>
        <begin position="31"/>
        <end position="43"/>
    </location>
</feature>
<evidence type="ECO:0000256" key="6">
    <source>
        <dbReference type="ARBA" id="ARBA00023136"/>
    </source>
</evidence>
<dbReference type="SMART" id="SM00192">
    <property type="entry name" value="LDLa"/>
    <property type="match status" value="2"/>
</dbReference>
<dbReference type="PRINTS" id="PR00261">
    <property type="entry name" value="LDLRECEPTOR"/>
</dbReference>
<protein>
    <recommendedName>
        <fullName evidence="11">Low-density lipoprotein receptor</fullName>
    </recommendedName>
</protein>
<dbReference type="EMBL" id="JAHRIP010014500">
    <property type="protein sequence ID" value="MEQ2285737.1"/>
    <property type="molecule type" value="Genomic_DNA"/>
</dbReference>
<accession>A0ABV0XWH5</accession>
<dbReference type="Gene3D" id="4.10.400.10">
    <property type="entry name" value="Low-density Lipoprotein Receptor"/>
    <property type="match status" value="2"/>
</dbReference>
<keyword evidence="10" id="KW-1185">Reference proteome</keyword>
<evidence type="ECO:0000256" key="2">
    <source>
        <dbReference type="ARBA" id="ARBA00004308"/>
    </source>
</evidence>
<evidence type="ECO:0000313" key="9">
    <source>
        <dbReference type="EMBL" id="MEQ2285737.1"/>
    </source>
</evidence>
<sequence length="106" mass="11629">MIEASWSGRLFELQEILTFALSVSAGTKTECEANQFQCGNGRCIPSVWQCDGDEDCTDGSDESSCVKKTCAELDFVCRSGQCVPKRWHCDGEPDCEDGSDESIEIC</sequence>